<dbReference type="Proteomes" id="UP001066276">
    <property type="component" value="Chromosome 8"/>
</dbReference>
<dbReference type="AlphaFoldDB" id="A0AAV7NWV8"/>
<keyword evidence="3" id="KW-1185">Reference proteome</keyword>
<proteinExistence type="predicted"/>
<reference evidence="2" key="1">
    <citation type="journal article" date="2022" name="bioRxiv">
        <title>Sequencing and chromosome-scale assembly of the giantPleurodeles waltlgenome.</title>
        <authorList>
            <person name="Brown T."/>
            <person name="Elewa A."/>
            <person name="Iarovenko S."/>
            <person name="Subramanian E."/>
            <person name="Araus A.J."/>
            <person name="Petzold A."/>
            <person name="Susuki M."/>
            <person name="Suzuki K.-i.T."/>
            <person name="Hayashi T."/>
            <person name="Toyoda A."/>
            <person name="Oliveira C."/>
            <person name="Osipova E."/>
            <person name="Leigh N.D."/>
            <person name="Simon A."/>
            <person name="Yun M.H."/>
        </authorList>
    </citation>
    <scope>NUCLEOTIDE SEQUENCE</scope>
    <source>
        <strain evidence="2">20211129_DDA</strain>
        <tissue evidence="2">Liver</tissue>
    </source>
</reference>
<comment type="caution">
    <text evidence="2">The sequence shown here is derived from an EMBL/GenBank/DDBJ whole genome shotgun (WGS) entry which is preliminary data.</text>
</comment>
<dbReference type="EMBL" id="JANPWB010000012">
    <property type="protein sequence ID" value="KAJ1117320.1"/>
    <property type="molecule type" value="Genomic_DNA"/>
</dbReference>
<feature type="region of interest" description="Disordered" evidence="1">
    <location>
        <begin position="17"/>
        <end position="43"/>
    </location>
</feature>
<evidence type="ECO:0000256" key="1">
    <source>
        <dbReference type="SAM" id="MobiDB-lite"/>
    </source>
</evidence>
<accession>A0AAV7NWV8</accession>
<sequence>MGGPGLPACTRRAVHKAGRSPGAFFSGRPATGIRRRGPVQAPPEGLSPFFQPAAHAISSAIGLASVQPGASRSPSCFPFPGSAWSPGGHKMQDFVFFFAVRDPRETQGHRGVRNGVFQLPRTALTMGG</sequence>
<organism evidence="2 3">
    <name type="scientific">Pleurodeles waltl</name>
    <name type="common">Iberian ribbed newt</name>
    <dbReference type="NCBI Taxonomy" id="8319"/>
    <lineage>
        <taxon>Eukaryota</taxon>
        <taxon>Metazoa</taxon>
        <taxon>Chordata</taxon>
        <taxon>Craniata</taxon>
        <taxon>Vertebrata</taxon>
        <taxon>Euteleostomi</taxon>
        <taxon>Amphibia</taxon>
        <taxon>Batrachia</taxon>
        <taxon>Caudata</taxon>
        <taxon>Salamandroidea</taxon>
        <taxon>Salamandridae</taxon>
        <taxon>Pleurodelinae</taxon>
        <taxon>Pleurodeles</taxon>
    </lineage>
</organism>
<evidence type="ECO:0000313" key="2">
    <source>
        <dbReference type="EMBL" id="KAJ1117320.1"/>
    </source>
</evidence>
<name>A0AAV7NWV8_PLEWA</name>
<protein>
    <submittedName>
        <fullName evidence="2">Uncharacterized protein</fullName>
    </submittedName>
</protein>
<evidence type="ECO:0000313" key="3">
    <source>
        <dbReference type="Proteomes" id="UP001066276"/>
    </source>
</evidence>
<gene>
    <name evidence="2" type="ORF">NDU88_005520</name>
</gene>